<dbReference type="PANTHER" id="PTHR47785">
    <property type="entry name" value="ZN(II)2CYS6 TRANSCRIPTION FACTOR (EUROFUNG)-RELATED-RELATED"/>
    <property type="match status" value="1"/>
</dbReference>
<organism evidence="1 2">
    <name type="scientific">Glonium stellatum</name>
    <dbReference type="NCBI Taxonomy" id="574774"/>
    <lineage>
        <taxon>Eukaryota</taxon>
        <taxon>Fungi</taxon>
        <taxon>Dikarya</taxon>
        <taxon>Ascomycota</taxon>
        <taxon>Pezizomycotina</taxon>
        <taxon>Dothideomycetes</taxon>
        <taxon>Pleosporomycetidae</taxon>
        <taxon>Gloniales</taxon>
        <taxon>Gloniaceae</taxon>
        <taxon>Glonium</taxon>
    </lineage>
</organism>
<name>A0A8E2JT22_9PEZI</name>
<sequence>MDAFGDHVPKIESRSIWGFQKIFVKNFLQWLPLLAVGDLISHVKVAQTTNFASVNASSSLSMFIFAFAEISEDNGSSRPDLHRMQFLPGLEYYQHGSKLLRQLPARGRRTIEALQCRILNVSYLQCAILPILTWDAIMEVGRDCMHILSSGYYKNMEKEERESFHRIFWISSIIIHELESVLKMHPTGIRQFHEIVPLPLTETEVEGFYYFFAQASLRKLLMETLGVVGYRVGQVIYAPVVAAELRKQAQEWYDHLPPPVRFPINTTPLFDLRKSFLRIQFVALHTVILWPSVLQLIEAIATRGENQVLTDQLRNMQKEARDCIEYCILNCELAEELVMQRHQGLQFTI</sequence>
<keyword evidence="2" id="KW-1185">Reference proteome</keyword>
<evidence type="ECO:0000313" key="2">
    <source>
        <dbReference type="Proteomes" id="UP000250140"/>
    </source>
</evidence>
<proteinExistence type="predicted"/>
<dbReference type="PANTHER" id="PTHR47785:SF3">
    <property type="entry name" value="ZN(2)-C6 FUNGAL-TYPE DOMAIN-CONTAINING PROTEIN"/>
    <property type="match status" value="1"/>
</dbReference>
<evidence type="ECO:0008006" key="3">
    <source>
        <dbReference type="Google" id="ProtNLM"/>
    </source>
</evidence>
<gene>
    <name evidence="1" type="ORF">AOQ84DRAFT_376859</name>
</gene>
<dbReference type="Proteomes" id="UP000250140">
    <property type="component" value="Unassembled WGS sequence"/>
</dbReference>
<evidence type="ECO:0000313" key="1">
    <source>
        <dbReference type="EMBL" id="OCL08327.1"/>
    </source>
</evidence>
<accession>A0A8E2JT22</accession>
<reference evidence="1 2" key="1">
    <citation type="journal article" date="2016" name="Nat. Commun.">
        <title>Ectomycorrhizal ecology is imprinted in the genome of the dominant symbiotic fungus Cenococcum geophilum.</title>
        <authorList>
            <consortium name="DOE Joint Genome Institute"/>
            <person name="Peter M."/>
            <person name="Kohler A."/>
            <person name="Ohm R.A."/>
            <person name="Kuo A."/>
            <person name="Krutzmann J."/>
            <person name="Morin E."/>
            <person name="Arend M."/>
            <person name="Barry K.W."/>
            <person name="Binder M."/>
            <person name="Choi C."/>
            <person name="Clum A."/>
            <person name="Copeland A."/>
            <person name="Grisel N."/>
            <person name="Haridas S."/>
            <person name="Kipfer T."/>
            <person name="LaButti K."/>
            <person name="Lindquist E."/>
            <person name="Lipzen A."/>
            <person name="Maire R."/>
            <person name="Meier B."/>
            <person name="Mihaltcheva S."/>
            <person name="Molinier V."/>
            <person name="Murat C."/>
            <person name="Poggeler S."/>
            <person name="Quandt C.A."/>
            <person name="Sperisen C."/>
            <person name="Tritt A."/>
            <person name="Tisserant E."/>
            <person name="Crous P.W."/>
            <person name="Henrissat B."/>
            <person name="Nehls U."/>
            <person name="Egli S."/>
            <person name="Spatafora J.W."/>
            <person name="Grigoriev I.V."/>
            <person name="Martin F.M."/>
        </authorList>
    </citation>
    <scope>NUCLEOTIDE SEQUENCE [LARGE SCALE GENOMIC DNA]</scope>
    <source>
        <strain evidence="1 2">CBS 207.34</strain>
    </source>
</reference>
<dbReference type="EMBL" id="KV749672">
    <property type="protein sequence ID" value="OCL08327.1"/>
    <property type="molecule type" value="Genomic_DNA"/>
</dbReference>
<dbReference type="AlphaFoldDB" id="A0A8E2JT22"/>
<dbReference type="InterPro" id="IPR053181">
    <property type="entry name" value="EcdB-like_regulator"/>
</dbReference>
<dbReference type="CDD" id="cd12148">
    <property type="entry name" value="fungal_TF_MHR"/>
    <property type="match status" value="1"/>
</dbReference>
<protein>
    <recommendedName>
        <fullName evidence="3">Transcription factor domain-containing protein</fullName>
    </recommendedName>
</protein>
<dbReference type="OrthoDB" id="4685598at2759"/>